<keyword evidence="3 7" id="KW-0812">Transmembrane</keyword>
<proteinExistence type="inferred from homology"/>
<dbReference type="InterPro" id="IPR035952">
    <property type="entry name" value="Rhomboid-like_sf"/>
</dbReference>
<feature type="transmembrane region" description="Helical" evidence="7">
    <location>
        <begin position="281"/>
        <end position="302"/>
    </location>
</feature>
<dbReference type="GO" id="GO:0004252">
    <property type="term" value="F:serine-type endopeptidase activity"/>
    <property type="evidence" value="ECO:0007669"/>
    <property type="project" value="InterPro"/>
</dbReference>
<comment type="similarity">
    <text evidence="2">Belongs to the peptidase S54 family.</text>
</comment>
<comment type="caution">
    <text evidence="9">The sequence shown here is derived from an EMBL/GenBank/DDBJ whole genome shotgun (WGS) entry which is preliminary data.</text>
</comment>
<evidence type="ECO:0000256" key="1">
    <source>
        <dbReference type="ARBA" id="ARBA00004141"/>
    </source>
</evidence>
<evidence type="ECO:0000256" key="2">
    <source>
        <dbReference type="ARBA" id="ARBA00009045"/>
    </source>
</evidence>
<sequence length="303" mass="31910">MSEAPSTAPVCYRHSSRETYIQCTRCDRPICPECMHEASVGHQCPECVAEGRKTTRPARTAFGGTHAGRAGYATRTLVGINVAVMVLSALLGGAKAIAGSGGWFGLGGAQTSVTRWGEVLGYAPYVMNGEVHGVAAGEWWRLFTAMFLHYGVLHLLLNMMLLWQLGRYLEAQLGPIRFTALYVLAGLGGNVAAYVFTPQNQPAAGASTAVFGLVAAMFIVNKRLKLDVTALIPLLVINLLFTFTVPNISVAGHLGGLIGGGAVAAVLAYAPATRRAQVQAIGCAVIFLVLLIGAVVRTQALLA</sequence>
<reference evidence="9" key="1">
    <citation type="submission" date="2021-01" db="EMBL/GenBank/DDBJ databases">
        <title>Whole genome shotgun sequence of Actinoplanes tereljensis NBRC 105297.</title>
        <authorList>
            <person name="Komaki H."/>
            <person name="Tamura T."/>
        </authorList>
    </citation>
    <scope>NUCLEOTIDE SEQUENCE</scope>
    <source>
        <strain evidence="9">NBRC 105297</strain>
    </source>
</reference>
<comment type="subcellular location">
    <subcellularLocation>
        <location evidence="1">Membrane</location>
        <topology evidence="1">Multi-pass membrane protein</topology>
    </subcellularLocation>
</comment>
<feature type="transmembrane region" description="Helical" evidence="7">
    <location>
        <begin position="77"/>
        <end position="98"/>
    </location>
</feature>
<evidence type="ECO:0000313" key="9">
    <source>
        <dbReference type="EMBL" id="GIF25056.1"/>
    </source>
</evidence>
<gene>
    <name evidence="9" type="ORF">Ate02nite_77860</name>
</gene>
<keyword evidence="5 7" id="KW-1133">Transmembrane helix</keyword>
<evidence type="ECO:0000256" key="4">
    <source>
        <dbReference type="ARBA" id="ARBA00022801"/>
    </source>
</evidence>
<organism evidence="9 10">
    <name type="scientific">Paractinoplanes tereljensis</name>
    <dbReference type="NCBI Taxonomy" id="571912"/>
    <lineage>
        <taxon>Bacteria</taxon>
        <taxon>Bacillati</taxon>
        <taxon>Actinomycetota</taxon>
        <taxon>Actinomycetes</taxon>
        <taxon>Micromonosporales</taxon>
        <taxon>Micromonosporaceae</taxon>
        <taxon>Paractinoplanes</taxon>
    </lineage>
</organism>
<feature type="transmembrane region" description="Helical" evidence="7">
    <location>
        <begin position="147"/>
        <end position="166"/>
    </location>
</feature>
<dbReference type="SUPFAM" id="SSF144091">
    <property type="entry name" value="Rhomboid-like"/>
    <property type="match status" value="1"/>
</dbReference>
<dbReference type="GO" id="GO:0016020">
    <property type="term" value="C:membrane"/>
    <property type="evidence" value="ECO:0007669"/>
    <property type="project" value="UniProtKB-SubCell"/>
</dbReference>
<dbReference type="Gene3D" id="1.20.1540.10">
    <property type="entry name" value="Rhomboid-like"/>
    <property type="match status" value="1"/>
</dbReference>
<accession>A0A919TWF0</accession>
<dbReference type="InterPro" id="IPR022764">
    <property type="entry name" value="Peptidase_S54_rhomboid_dom"/>
</dbReference>
<feature type="domain" description="Peptidase S54 rhomboid" evidence="8">
    <location>
        <begin position="137"/>
        <end position="268"/>
    </location>
</feature>
<evidence type="ECO:0000256" key="6">
    <source>
        <dbReference type="ARBA" id="ARBA00023136"/>
    </source>
</evidence>
<keyword evidence="10" id="KW-1185">Reference proteome</keyword>
<evidence type="ECO:0000256" key="5">
    <source>
        <dbReference type="ARBA" id="ARBA00022989"/>
    </source>
</evidence>
<feature type="transmembrane region" description="Helical" evidence="7">
    <location>
        <begin position="228"/>
        <end position="245"/>
    </location>
</feature>
<name>A0A919TWF0_9ACTN</name>
<keyword evidence="9" id="KW-0645">Protease</keyword>
<evidence type="ECO:0000313" key="10">
    <source>
        <dbReference type="Proteomes" id="UP000623608"/>
    </source>
</evidence>
<evidence type="ECO:0000259" key="8">
    <source>
        <dbReference type="Pfam" id="PF01694"/>
    </source>
</evidence>
<dbReference type="PANTHER" id="PTHR43731:SF14">
    <property type="entry name" value="PRESENILIN-ASSOCIATED RHOMBOID-LIKE PROTEIN, MITOCHONDRIAL"/>
    <property type="match status" value="1"/>
</dbReference>
<evidence type="ECO:0000256" key="7">
    <source>
        <dbReference type="SAM" id="Phobius"/>
    </source>
</evidence>
<feature type="transmembrane region" description="Helical" evidence="7">
    <location>
        <begin position="178"/>
        <end position="197"/>
    </location>
</feature>
<dbReference type="Pfam" id="PF01694">
    <property type="entry name" value="Rhomboid"/>
    <property type="match status" value="1"/>
</dbReference>
<dbReference type="PANTHER" id="PTHR43731">
    <property type="entry name" value="RHOMBOID PROTEASE"/>
    <property type="match status" value="1"/>
</dbReference>
<dbReference type="EMBL" id="BOMY01000050">
    <property type="protein sequence ID" value="GIF25056.1"/>
    <property type="molecule type" value="Genomic_DNA"/>
</dbReference>
<keyword evidence="6 7" id="KW-0472">Membrane</keyword>
<feature type="transmembrane region" description="Helical" evidence="7">
    <location>
        <begin position="203"/>
        <end position="221"/>
    </location>
</feature>
<feature type="transmembrane region" description="Helical" evidence="7">
    <location>
        <begin position="251"/>
        <end position="269"/>
    </location>
</feature>
<dbReference type="Proteomes" id="UP000623608">
    <property type="component" value="Unassembled WGS sequence"/>
</dbReference>
<keyword evidence="4" id="KW-0378">Hydrolase</keyword>
<protein>
    <submittedName>
        <fullName evidence="9">Rhomboid family intramembrane serine protease</fullName>
    </submittedName>
</protein>
<dbReference type="AlphaFoldDB" id="A0A919TWF0"/>
<dbReference type="GO" id="GO:0006508">
    <property type="term" value="P:proteolysis"/>
    <property type="evidence" value="ECO:0007669"/>
    <property type="project" value="UniProtKB-KW"/>
</dbReference>
<evidence type="ECO:0000256" key="3">
    <source>
        <dbReference type="ARBA" id="ARBA00022692"/>
    </source>
</evidence>
<dbReference type="InterPro" id="IPR050925">
    <property type="entry name" value="Rhomboid_protease_S54"/>
</dbReference>
<dbReference type="RefSeq" id="WP_203812887.1">
    <property type="nucleotide sequence ID" value="NZ_BOMY01000050.1"/>
</dbReference>